<dbReference type="InterPro" id="IPR014721">
    <property type="entry name" value="Ribsml_uS5_D2-typ_fold_subgr"/>
</dbReference>
<protein>
    <submittedName>
        <fullName evidence="1">Uncharacterized protein</fullName>
    </submittedName>
</protein>
<dbReference type="Gene3D" id="3.30.230.10">
    <property type="match status" value="1"/>
</dbReference>
<keyword evidence="2" id="KW-1185">Reference proteome</keyword>
<organism evidence="1 2">
    <name type="scientific">Streptomyces decoyicus</name>
    <dbReference type="NCBI Taxonomy" id="249567"/>
    <lineage>
        <taxon>Bacteria</taxon>
        <taxon>Bacillati</taxon>
        <taxon>Actinomycetota</taxon>
        <taxon>Actinomycetes</taxon>
        <taxon>Kitasatosporales</taxon>
        <taxon>Streptomycetaceae</taxon>
        <taxon>Streptomyces</taxon>
    </lineage>
</organism>
<dbReference type="Proteomes" id="UP001344251">
    <property type="component" value="Chromosome"/>
</dbReference>
<evidence type="ECO:0000313" key="1">
    <source>
        <dbReference type="EMBL" id="WSB66783.1"/>
    </source>
</evidence>
<name>A0ABZ1F9M0_9ACTN</name>
<dbReference type="RefSeq" id="WP_326615941.1">
    <property type="nucleotide sequence ID" value="NZ_CP109106.1"/>
</dbReference>
<sequence length="144" mass="15736">MTTRPPIGLARPVRGVKVHSRQTLGACAPTYGRVELDFEPLPAAVDSSIAFACIASPERAPEYEESLAVGVMRELAATDTEDPEAHRGAPVKAQVIVRAMSWHWVDTCEMVFVRLGALAVREALCCVAEDREPHLLETRVRLSS</sequence>
<accession>A0ABZ1F9M0</accession>
<reference evidence="1 2" key="1">
    <citation type="submission" date="2022-10" db="EMBL/GenBank/DDBJ databases">
        <title>The complete genomes of actinobacterial strains from the NBC collection.</title>
        <authorList>
            <person name="Joergensen T.S."/>
            <person name="Alvarez Arevalo M."/>
            <person name="Sterndorff E.B."/>
            <person name="Faurdal D."/>
            <person name="Vuksanovic O."/>
            <person name="Mourched A.-S."/>
            <person name="Charusanti P."/>
            <person name="Shaw S."/>
            <person name="Blin K."/>
            <person name="Weber T."/>
        </authorList>
    </citation>
    <scope>NUCLEOTIDE SEQUENCE [LARGE SCALE GENOMIC DNA]</scope>
    <source>
        <strain evidence="1 2">NBC 01774</strain>
    </source>
</reference>
<proteinExistence type="predicted"/>
<evidence type="ECO:0000313" key="2">
    <source>
        <dbReference type="Proteomes" id="UP001344251"/>
    </source>
</evidence>
<dbReference type="EMBL" id="CP109106">
    <property type="protein sequence ID" value="WSB66783.1"/>
    <property type="molecule type" value="Genomic_DNA"/>
</dbReference>
<gene>
    <name evidence="1" type="ORF">OG863_01705</name>
</gene>